<dbReference type="GO" id="GO:0005789">
    <property type="term" value="C:endoplasmic reticulum membrane"/>
    <property type="evidence" value="ECO:0007669"/>
    <property type="project" value="TreeGrafter"/>
</dbReference>
<keyword evidence="5" id="KW-1185">Reference proteome</keyword>
<feature type="coiled-coil region" evidence="2">
    <location>
        <begin position="37"/>
        <end position="64"/>
    </location>
</feature>
<dbReference type="PANTHER" id="PTHR23158">
    <property type="entry name" value="MELANOMA INHIBITORY ACTIVITY-RELATED"/>
    <property type="match status" value="1"/>
</dbReference>
<protein>
    <submittedName>
        <fullName evidence="4">Protein cTAGE-2</fullName>
    </submittedName>
</protein>
<evidence type="ECO:0000256" key="1">
    <source>
        <dbReference type="ARBA" id="ARBA00023054"/>
    </source>
</evidence>
<evidence type="ECO:0000256" key="2">
    <source>
        <dbReference type="SAM" id="Coils"/>
    </source>
</evidence>
<gene>
    <name evidence="4" type="ORF">TREES_T100011647</name>
</gene>
<dbReference type="AlphaFoldDB" id="L9L3J2"/>
<reference evidence="5" key="1">
    <citation type="submission" date="2012-07" db="EMBL/GenBank/DDBJ databases">
        <title>Genome of the Chinese tree shrew, a rising model animal genetically related to primates.</title>
        <authorList>
            <person name="Zhang G."/>
            <person name="Fan Y."/>
            <person name="Yao Y."/>
            <person name="Huang Z."/>
        </authorList>
    </citation>
    <scope>NUCLEOTIDE SEQUENCE [LARGE SCALE GENOMIC DNA]</scope>
</reference>
<name>L9L3J2_TUPCH</name>
<dbReference type="GO" id="GO:0006888">
    <property type="term" value="P:endoplasmic reticulum to Golgi vesicle-mediated transport"/>
    <property type="evidence" value="ECO:0007669"/>
    <property type="project" value="TreeGrafter"/>
</dbReference>
<evidence type="ECO:0000313" key="4">
    <source>
        <dbReference type="EMBL" id="ELW69329.1"/>
    </source>
</evidence>
<dbReference type="PANTHER" id="PTHR23158:SF59">
    <property type="match status" value="1"/>
</dbReference>
<reference evidence="5" key="2">
    <citation type="journal article" date="2013" name="Nat. Commun.">
        <title>Genome of the Chinese tree shrew.</title>
        <authorList>
            <person name="Fan Y."/>
            <person name="Huang Z.Y."/>
            <person name="Cao C.C."/>
            <person name="Chen C.S."/>
            <person name="Chen Y.X."/>
            <person name="Fan D.D."/>
            <person name="He J."/>
            <person name="Hou H.L."/>
            <person name="Hu L."/>
            <person name="Hu X.T."/>
            <person name="Jiang X.T."/>
            <person name="Lai R."/>
            <person name="Lang Y.S."/>
            <person name="Liang B."/>
            <person name="Liao S.G."/>
            <person name="Mu D."/>
            <person name="Ma Y.Y."/>
            <person name="Niu Y.Y."/>
            <person name="Sun X.Q."/>
            <person name="Xia J.Q."/>
            <person name="Xiao J."/>
            <person name="Xiong Z.Q."/>
            <person name="Xu L."/>
            <person name="Yang L."/>
            <person name="Zhang Y."/>
            <person name="Zhao W."/>
            <person name="Zhao X.D."/>
            <person name="Zheng Y.T."/>
            <person name="Zhou J.M."/>
            <person name="Zhu Y.B."/>
            <person name="Zhang G.J."/>
            <person name="Wang J."/>
            <person name="Yao Y.G."/>
        </authorList>
    </citation>
    <scope>NUCLEOTIDE SEQUENCE [LARGE SCALE GENOMIC DNA]</scope>
</reference>
<dbReference type="GO" id="GO:0035459">
    <property type="term" value="P:vesicle cargo loading"/>
    <property type="evidence" value="ECO:0007669"/>
    <property type="project" value="TreeGrafter"/>
</dbReference>
<dbReference type="EMBL" id="KB320534">
    <property type="protein sequence ID" value="ELW69329.1"/>
    <property type="molecule type" value="Genomic_DNA"/>
</dbReference>
<keyword evidence="1 2" id="KW-0175">Coiled coil</keyword>
<feature type="region of interest" description="Disordered" evidence="3">
    <location>
        <begin position="197"/>
        <end position="233"/>
    </location>
</feature>
<dbReference type="InParanoid" id="L9L3J2"/>
<dbReference type="InterPro" id="IPR051500">
    <property type="entry name" value="cTAGE_MIA/OTOR"/>
</dbReference>
<evidence type="ECO:0000256" key="3">
    <source>
        <dbReference type="SAM" id="MobiDB-lite"/>
    </source>
</evidence>
<organism evidence="4 5">
    <name type="scientific">Tupaia chinensis</name>
    <name type="common">Chinese tree shrew</name>
    <name type="synonym">Tupaia belangeri chinensis</name>
    <dbReference type="NCBI Taxonomy" id="246437"/>
    <lineage>
        <taxon>Eukaryota</taxon>
        <taxon>Metazoa</taxon>
        <taxon>Chordata</taxon>
        <taxon>Craniata</taxon>
        <taxon>Vertebrata</taxon>
        <taxon>Euteleostomi</taxon>
        <taxon>Mammalia</taxon>
        <taxon>Eutheria</taxon>
        <taxon>Euarchontoglires</taxon>
        <taxon>Scandentia</taxon>
        <taxon>Tupaiidae</taxon>
        <taxon>Tupaia</taxon>
    </lineage>
</organism>
<sequence>MPVTPYPSDINLKCIIDEGDVHVSCDCQDNGEMARQLQEGTAIIEELTAQIQHLQTEQRCLHLEIAQLDSDNQNLELRLETLPKLHGDHMTKLMREANDEEEHCSELYGDLSKVTADRACTEKVHNFHRKVVADLKRELEATTSSCREHLCFYEKRLQDSWSAALLVEKKLTELRAKNEHTRRLLADVEFGVLPSPSRPFVPAAPPAAHRGPEVPGSPLGHQVPLKGGHPLRD</sequence>
<dbReference type="GO" id="GO:0009306">
    <property type="term" value="P:protein secretion"/>
    <property type="evidence" value="ECO:0007669"/>
    <property type="project" value="TreeGrafter"/>
</dbReference>
<evidence type="ECO:0000313" key="5">
    <source>
        <dbReference type="Proteomes" id="UP000011518"/>
    </source>
</evidence>
<accession>L9L3J2</accession>
<dbReference type="Proteomes" id="UP000011518">
    <property type="component" value="Unassembled WGS sequence"/>
</dbReference>
<proteinExistence type="predicted"/>
<dbReference type="GO" id="GO:0070971">
    <property type="term" value="C:endoplasmic reticulum exit site"/>
    <property type="evidence" value="ECO:0007669"/>
    <property type="project" value="TreeGrafter"/>
</dbReference>